<evidence type="ECO:0000313" key="8">
    <source>
        <dbReference type="EMBL" id="MFC4292306.1"/>
    </source>
</evidence>
<evidence type="ECO:0000256" key="5">
    <source>
        <dbReference type="ARBA" id="ARBA00022989"/>
    </source>
</evidence>
<evidence type="ECO:0000256" key="4">
    <source>
        <dbReference type="ARBA" id="ARBA00022692"/>
    </source>
</evidence>
<dbReference type="EMBL" id="JBHSDH010000013">
    <property type="protein sequence ID" value="MFC4292306.1"/>
    <property type="molecule type" value="Genomic_DNA"/>
</dbReference>
<evidence type="ECO:0000256" key="6">
    <source>
        <dbReference type="ARBA" id="ARBA00023136"/>
    </source>
</evidence>
<dbReference type="InterPro" id="IPR003370">
    <property type="entry name" value="Chromate_transpt"/>
</dbReference>
<evidence type="ECO:0000256" key="1">
    <source>
        <dbReference type="ARBA" id="ARBA00004651"/>
    </source>
</evidence>
<feature type="transmembrane region" description="Helical" evidence="7">
    <location>
        <begin position="94"/>
        <end position="117"/>
    </location>
</feature>
<keyword evidence="5 7" id="KW-1133">Transmembrane helix</keyword>
<dbReference type="PANTHER" id="PTHR33567:SF3">
    <property type="entry name" value="CHROMATE ION TRANSPORTER (EUROFUNG)"/>
    <property type="match status" value="1"/>
</dbReference>
<dbReference type="InterPro" id="IPR014047">
    <property type="entry name" value="Chr_Tranpt_l_chain"/>
</dbReference>
<comment type="caution">
    <text evidence="8">The sequence shown here is derived from an EMBL/GenBank/DDBJ whole genome shotgun (WGS) entry which is preliminary data.</text>
</comment>
<keyword evidence="3" id="KW-1003">Cell membrane</keyword>
<evidence type="ECO:0000256" key="7">
    <source>
        <dbReference type="SAM" id="Phobius"/>
    </source>
</evidence>
<proteinExistence type="inferred from homology"/>
<dbReference type="PANTHER" id="PTHR33567">
    <property type="entry name" value="CHROMATE ION TRANSPORTER (EUROFUNG)"/>
    <property type="match status" value="1"/>
</dbReference>
<comment type="similarity">
    <text evidence="2">Belongs to the chromate ion transporter (CHR) (TC 2.A.51) family.</text>
</comment>
<feature type="transmembrane region" description="Helical" evidence="7">
    <location>
        <begin position="284"/>
        <end position="302"/>
    </location>
</feature>
<feature type="transmembrane region" description="Helical" evidence="7">
    <location>
        <begin position="209"/>
        <end position="227"/>
    </location>
</feature>
<comment type="subcellular location">
    <subcellularLocation>
        <location evidence="1">Cell membrane</location>
        <topology evidence="1">Multi-pass membrane protein</topology>
    </subcellularLocation>
</comment>
<accession>A0ABV8RJ72</accession>
<evidence type="ECO:0000256" key="3">
    <source>
        <dbReference type="ARBA" id="ARBA00022475"/>
    </source>
</evidence>
<organism evidence="8 9">
    <name type="scientific">Sphingorhabdus arenilitoris</name>
    <dbReference type="NCBI Taxonomy" id="1490041"/>
    <lineage>
        <taxon>Bacteria</taxon>
        <taxon>Pseudomonadati</taxon>
        <taxon>Pseudomonadota</taxon>
        <taxon>Alphaproteobacteria</taxon>
        <taxon>Sphingomonadales</taxon>
        <taxon>Sphingomonadaceae</taxon>
        <taxon>Sphingorhabdus</taxon>
    </lineage>
</organism>
<feature type="transmembrane region" description="Helical" evidence="7">
    <location>
        <begin position="398"/>
        <end position="415"/>
    </location>
</feature>
<protein>
    <submittedName>
        <fullName evidence="8">Chromate efflux transporter</fullName>
    </submittedName>
</protein>
<dbReference type="Pfam" id="PF02417">
    <property type="entry name" value="Chromate_transp"/>
    <property type="match status" value="2"/>
</dbReference>
<reference evidence="9" key="1">
    <citation type="journal article" date="2019" name="Int. J. Syst. Evol. Microbiol.">
        <title>The Global Catalogue of Microorganisms (GCM) 10K type strain sequencing project: providing services to taxonomists for standard genome sequencing and annotation.</title>
        <authorList>
            <consortium name="The Broad Institute Genomics Platform"/>
            <consortium name="The Broad Institute Genome Sequencing Center for Infectious Disease"/>
            <person name="Wu L."/>
            <person name="Ma J."/>
        </authorList>
    </citation>
    <scope>NUCLEOTIDE SEQUENCE [LARGE SCALE GENOMIC DNA]</scope>
    <source>
        <strain evidence="9">CECT 8531</strain>
    </source>
</reference>
<feature type="transmembrane region" description="Helical" evidence="7">
    <location>
        <begin position="347"/>
        <end position="377"/>
    </location>
</feature>
<keyword evidence="4 7" id="KW-0812">Transmembrane</keyword>
<name>A0ABV8RJ72_9SPHN</name>
<dbReference type="NCBIfam" id="TIGR00937">
    <property type="entry name" value="2A51"/>
    <property type="match status" value="1"/>
</dbReference>
<feature type="transmembrane region" description="Helical" evidence="7">
    <location>
        <begin position="158"/>
        <end position="189"/>
    </location>
</feature>
<keyword evidence="6 7" id="KW-0472">Membrane</keyword>
<sequence>MVELTKPAHPDAPLNSLPSLSGALPAWGKIAALSFGGPAGQIAVMHRILVEEKRWISHDRFMHALNFCMLLPGPEAMQLAAYCGWMMHGIKGGLLAGIFFILPGMAAIMALSVAYVSFADAGWMQGLFFGMKAAVLAIVLSALLRIGAKALSNLQAKAIAVVAFIALAFFAAPFPLVVIAAAVAGYLLLKKAPAELSDDANKQGSTKRAAIAIAVLWGGTLAGLLFATGPKSIWSDIGLFFSQLAILTFGGAYAVLAWVGQVAVTGKGWLAPGEMLDGLGMAESTPGPLVMVLQFVGFMAAYRNPGGLDPMLAGILGGLLTSWVTFLPCFLWIFVGAPHIERLRGNAAISAALAGVTAAVVGVIANLALWFAIHFLFNASHVIESGPFHMTVPDLVSLNGKAAILSLIAGILLLYLKWGLLRVMGVSLGLGMLLTLMT</sequence>
<gene>
    <name evidence="8" type="primary">chrA</name>
    <name evidence="8" type="ORF">ACFOWX_07750</name>
</gene>
<keyword evidence="9" id="KW-1185">Reference proteome</keyword>
<evidence type="ECO:0000256" key="2">
    <source>
        <dbReference type="ARBA" id="ARBA00005262"/>
    </source>
</evidence>
<feature type="transmembrane region" description="Helical" evidence="7">
    <location>
        <begin position="314"/>
        <end position="335"/>
    </location>
</feature>
<dbReference type="PIRSF" id="PIRSF004810">
    <property type="entry name" value="ChrA"/>
    <property type="match status" value="1"/>
</dbReference>
<dbReference type="RefSeq" id="WP_381422885.1">
    <property type="nucleotide sequence ID" value="NZ_JBHSDH010000013.1"/>
</dbReference>
<feature type="transmembrane region" description="Helical" evidence="7">
    <location>
        <begin position="123"/>
        <end position="146"/>
    </location>
</feature>
<feature type="transmembrane region" description="Helical" evidence="7">
    <location>
        <begin position="239"/>
        <end position="264"/>
    </location>
</feature>
<evidence type="ECO:0000313" key="9">
    <source>
        <dbReference type="Proteomes" id="UP001595887"/>
    </source>
</evidence>
<dbReference type="Proteomes" id="UP001595887">
    <property type="component" value="Unassembled WGS sequence"/>
</dbReference>